<dbReference type="InterPro" id="IPR001433">
    <property type="entry name" value="OxRdtase_FAD/NAD-bd"/>
</dbReference>
<dbReference type="FunCoup" id="A0A7L4YW14">
    <property type="interactions" value="3"/>
</dbReference>
<keyword evidence="3" id="KW-0001">2Fe-2S</keyword>
<dbReference type="PROSITE" id="PS00197">
    <property type="entry name" value="2FE2S_FER_1"/>
    <property type="match status" value="1"/>
</dbReference>
<dbReference type="SUPFAM" id="SSF52343">
    <property type="entry name" value="Ferredoxin reductase-like, C-terminal NADP-linked domain"/>
    <property type="match status" value="1"/>
</dbReference>
<evidence type="ECO:0000256" key="4">
    <source>
        <dbReference type="ARBA" id="ARBA00022723"/>
    </source>
</evidence>
<dbReference type="SUPFAM" id="SSF54292">
    <property type="entry name" value="2Fe-2S ferredoxin-like"/>
    <property type="match status" value="1"/>
</dbReference>
<dbReference type="KEGG" id="eke:EK0264_05545"/>
<keyword evidence="7" id="KW-0411">Iron-sulfur</keyword>
<accession>A0A7L4YW14</accession>
<dbReference type="InterPro" id="IPR036010">
    <property type="entry name" value="2Fe-2S_ferredoxin-like_sf"/>
</dbReference>
<dbReference type="SUPFAM" id="SSF63380">
    <property type="entry name" value="Riboflavin synthase domain-like"/>
    <property type="match status" value="1"/>
</dbReference>
<dbReference type="InParanoid" id="A0A7L4YW14"/>
<evidence type="ECO:0000256" key="6">
    <source>
        <dbReference type="ARBA" id="ARBA00023004"/>
    </source>
</evidence>
<keyword evidence="2" id="KW-0285">Flavoprotein</keyword>
<dbReference type="InterPro" id="IPR017938">
    <property type="entry name" value="Riboflavin_synthase-like_b-brl"/>
</dbReference>
<dbReference type="GO" id="GO:0016491">
    <property type="term" value="F:oxidoreductase activity"/>
    <property type="evidence" value="ECO:0007669"/>
    <property type="project" value="UniProtKB-KW"/>
</dbReference>
<dbReference type="InterPro" id="IPR012675">
    <property type="entry name" value="Beta-grasp_dom_sf"/>
</dbReference>
<sequence length="316" mass="33939">MIVNETILDLVVERRTDVADGIITLTFAAPDGSALPAWEPGAHVDLVLPNGLTRQYSICSEPSDRHRISVAVLDEPESRGGSRYIHEQVHEGARIGIGSPRNHFRLDPVERYTFVAGGVGITPIMPMVSAAERAGADWVLYYGGRTRTSMAFLDELVVRYGDRIIAQPQDEVGLLDLEAVRARGADGGLIYCCGPEPLLAALETSCASIAEAVRLERFHAKEQDFGPDTAFEVEVADNGLVVQVEPGVSIMETLRAAGLDVPSSCEEGTCGTCECGVLSGTVDHRDSLLTPAEQAANDCMMICVSRATSSRLVIEL</sequence>
<protein>
    <submittedName>
        <fullName evidence="10">2Fe-2S iron-sulfur cluster binding domain-containing protein</fullName>
    </submittedName>
</protein>
<feature type="domain" description="FAD-binding FR-type" evidence="9">
    <location>
        <begin position="5"/>
        <end position="107"/>
    </location>
</feature>
<evidence type="ECO:0000259" key="8">
    <source>
        <dbReference type="PROSITE" id="PS51085"/>
    </source>
</evidence>
<dbReference type="Gene3D" id="3.10.20.30">
    <property type="match status" value="1"/>
</dbReference>
<dbReference type="GO" id="GO:0051537">
    <property type="term" value="F:2 iron, 2 sulfur cluster binding"/>
    <property type="evidence" value="ECO:0007669"/>
    <property type="project" value="UniProtKB-KW"/>
</dbReference>
<dbReference type="PRINTS" id="PR00409">
    <property type="entry name" value="PHDIOXRDTASE"/>
</dbReference>
<dbReference type="Proteomes" id="UP000463857">
    <property type="component" value="Chromosome"/>
</dbReference>
<dbReference type="Pfam" id="PF00111">
    <property type="entry name" value="Fer2"/>
    <property type="match status" value="1"/>
</dbReference>
<dbReference type="EMBL" id="CP047156">
    <property type="protein sequence ID" value="QHC02297.1"/>
    <property type="molecule type" value="Genomic_DNA"/>
</dbReference>
<dbReference type="PROSITE" id="PS51085">
    <property type="entry name" value="2FE2S_FER_2"/>
    <property type="match status" value="1"/>
</dbReference>
<dbReference type="CDD" id="cd00207">
    <property type="entry name" value="fer2"/>
    <property type="match status" value="1"/>
</dbReference>
<evidence type="ECO:0000313" key="10">
    <source>
        <dbReference type="EMBL" id="QHC02297.1"/>
    </source>
</evidence>
<dbReference type="GO" id="GO:0046872">
    <property type="term" value="F:metal ion binding"/>
    <property type="evidence" value="ECO:0007669"/>
    <property type="project" value="UniProtKB-KW"/>
</dbReference>
<dbReference type="CDD" id="cd06185">
    <property type="entry name" value="PDR_like"/>
    <property type="match status" value="1"/>
</dbReference>
<dbReference type="PROSITE" id="PS51384">
    <property type="entry name" value="FAD_FR"/>
    <property type="match status" value="1"/>
</dbReference>
<name>A0A7L4YW14_9ACTN</name>
<keyword evidence="4" id="KW-0479">Metal-binding</keyword>
<dbReference type="PANTHER" id="PTHR47354:SF1">
    <property type="entry name" value="CARNITINE MONOOXYGENASE REDUCTASE SUBUNIT"/>
    <property type="match status" value="1"/>
</dbReference>
<evidence type="ECO:0000256" key="7">
    <source>
        <dbReference type="ARBA" id="ARBA00023014"/>
    </source>
</evidence>
<feature type="domain" description="2Fe-2S ferredoxin-type" evidence="8">
    <location>
        <begin position="231"/>
        <end position="316"/>
    </location>
</feature>
<dbReference type="AlphaFoldDB" id="A0A7L4YW14"/>
<dbReference type="OrthoDB" id="502624at2"/>
<evidence type="ECO:0000313" key="11">
    <source>
        <dbReference type="Proteomes" id="UP000463857"/>
    </source>
</evidence>
<dbReference type="InterPro" id="IPR050415">
    <property type="entry name" value="MRET"/>
</dbReference>
<proteinExistence type="predicted"/>
<dbReference type="Pfam" id="PF00175">
    <property type="entry name" value="NAD_binding_1"/>
    <property type="match status" value="1"/>
</dbReference>
<keyword evidence="5" id="KW-0560">Oxidoreductase</keyword>
<evidence type="ECO:0000256" key="1">
    <source>
        <dbReference type="ARBA" id="ARBA00001974"/>
    </source>
</evidence>
<gene>
    <name evidence="10" type="ORF">EK0264_05545</name>
</gene>
<organism evidence="10 11">
    <name type="scientific">Epidermidibacterium keratini</name>
    <dbReference type="NCBI Taxonomy" id="1891644"/>
    <lineage>
        <taxon>Bacteria</taxon>
        <taxon>Bacillati</taxon>
        <taxon>Actinomycetota</taxon>
        <taxon>Actinomycetes</taxon>
        <taxon>Sporichthyales</taxon>
        <taxon>Sporichthyaceae</taxon>
        <taxon>Epidermidibacterium</taxon>
    </lineage>
</organism>
<dbReference type="InterPro" id="IPR039261">
    <property type="entry name" value="FNR_nucleotide-bd"/>
</dbReference>
<dbReference type="InterPro" id="IPR017927">
    <property type="entry name" value="FAD-bd_FR_type"/>
</dbReference>
<evidence type="ECO:0000259" key="9">
    <source>
        <dbReference type="PROSITE" id="PS51384"/>
    </source>
</evidence>
<dbReference type="PANTHER" id="PTHR47354">
    <property type="entry name" value="NADH OXIDOREDUCTASE HCR"/>
    <property type="match status" value="1"/>
</dbReference>
<keyword evidence="11" id="KW-1185">Reference proteome</keyword>
<keyword evidence="6" id="KW-0408">Iron</keyword>
<evidence type="ECO:0000256" key="3">
    <source>
        <dbReference type="ARBA" id="ARBA00022714"/>
    </source>
</evidence>
<dbReference type="InterPro" id="IPR001041">
    <property type="entry name" value="2Fe-2S_ferredoxin-type"/>
</dbReference>
<dbReference type="InterPro" id="IPR006058">
    <property type="entry name" value="2Fe2S_fd_BS"/>
</dbReference>
<dbReference type="Gene3D" id="3.40.50.80">
    <property type="entry name" value="Nucleotide-binding domain of ferredoxin-NADP reductase (FNR) module"/>
    <property type="match status" value="1"/>
</dbReference>
<dbReference type="Gene3D" id="2.40.30.10">
    <property type="entry name" value="Translation factors"/>
    <property type="match status" value="1"/>
</dbReference>
<evidence type="ECO:0000256" key="2">
    <source>
        <dbReference type="ARBA" id="ARBA00022630"/>
    </source>
</evidence>
<comment type="cofactor">
    <cofactor evidence="1">
        <name>FAD</name>
        <dbReference type="ChEBI" id="CHEBI:57692"/>
    </cofactor>
</comment>
<reference evidence="10 11" key="1">
    <citation type="journal article" date="2018" name="Int. J. Syst. Evol. Microbiol.">
        <title>Epidermidibacterium keratini gen. nov., sp. nov., a member of the family Sporichthyaceae, isolated from keratin epidermis.</title>
        <authorList>
            <person name="Lee D.G."/>
            <person name="Trujillo M.E."/>
            <person name="Kang S."/>
            <person name="Nam J.J."/>
            <person name="Kim Y.J."/>
        </authorList>
    </citation>
    <scope>NUCLEOTIDE SEQUENCE [LARGE SCALE GENOMIC DNA]</scope>
    <source>
        <strain evidence="10 11">EPI-7</strain>
    </source>
</reference>
<evidence type="ECO:0000256" key="5">
    <source>
        <dbReference type="ARBA" id="ARBA00023002"/>
    </source>
</evidence>